<dbReference type="Pfam" id="PF13244">
    <property type="entry name" value="MbhD"/>
    <property type="match status" value="1"/>
</dbReference>
<keyword evidence="2" id="KW-1003">Cell membrane</keyword>
<evidence type="ECO:0000313" key="9">
    <source>
        <dbReference type="Proteomes" id="UP000238218"/>
    </source>
</evidence>
<feature type="domain" description="MrpA C-terminal/MbhD" evidence="7">
    <location>
        <begin position="19"/>
        <end position="82"/>
    </location>
</feature>
<reference evidence="8 9" key="2">
    <citation type="submission" date="2018-03" db="EMBL/GenBank/DDBJ databases">
        <title>The ancient ancestry and fast evolution of plastids.</title>
        <authorList>
            <person name="Moore K.R."/>
            <person name="Magnabosco C."/>
            <person name="Momper L."/>
            <person name="Gold D.A."/>
            <person name="Bosak T."/>
            <person name="Fournier G.P."/>
        </authorList>
    </citation>
    <scope>NUCLEOTIDE SEQUENCE [LARGE SCALE GENOMIC DNA]</scope>
    <source>
        <strain evidence="8 9">CCALA 015</strain>
    </source>
</reference>
<organism evidence="8 9">
    <name type="scientific">Aphanothece cf. minutissima CCALA 015</name>
    <dbReference type="NCBI Taxonomy" id="2107695"/>
    <lineage>
        <taxon>Bacteria</taxon>
        <taxon>Bacillati</taxon>
        <taxon>Cyanobacteriota</taxon>
        <taxon>Cyanophyceae</taxon>
        <taxon>Oscillatoriophycideae</taxon>
        <taxon>Chroococcales</taxon>
        <taxon>Aphanothecaceae</taxon>
        <taxon>Aphanothece</taxon>
    </lineage>
</organism>
<evidence type="ECO:0000256" key="1">
    <source>
        <dbReference type="ARBA" id="ARBA00004651"/>
    </source>
</evidence>
<keyword evidence="3 6" id="KW-0812">Transmembrane</keyword>
<evidence type="ECO:0000256" key="2">
    <source>
        <dbReference type="ARBA" id="ARBA00022475"/>
    </source>
</evidence>
<dbReference type="Proteomes" id="UP000238218">
    <property type="component" value="Unassembled WGS sequence"/>
</dbReference>
<proteinExistence type="predicted"/>
<evidence type="ECO:0000259" key="7">
    <source>
        <dbReference type="Pfam" id="PF13244"/>
    </source>
</evidence>
<evidence type="ECO:0000256" key="5">
    <source>
        <dbReference type="ARBA" id="ARBA00023136"/>
    </source>
</evidence>
<evidence type="ECO:0000313" key="8">
    <source>
        <dbReference type="EMBL" id="PSB37559.1"/>
    </source>
</evidence>
<protein>
    <submittedName>
        <fullName evidence="8">Sodium:proton antiporter</fullName>
    </submittedName>
</protein>
<dbReference type="RefSeq" id="WP_106220850.1">
    <property type="nucleotide sequence ID" value="NZ_PVWP01000005.1"/>
</dbReference>
<name>A0ABX5F7N4_9CHRO</name>
<comment type="subcellular location">
    <subcellularLocation>
        <location evidence="1">Cell membrane</location>
        <topology evidence="1">Multi-pass membrane protein</topology>
    </subcellularLocation>
</comment>
<comment type="caution">
    <text evidence="8">The sequence shown here is derived from an EMBL/GenBank/DDBJ whole genome shotgun (WGS) entry which is preliminary data.</text>
</comment>
<evidence type="ECO:0000256" key="6">
    <source>
        <dbReference type="SAM" id="Phobius"/>
    </source>
</evidence>
<keyword evidence="9" id="KW-1185">Reference proteome</keyword>
<accession>A0ABX5F7N4</accession>
<feature type="transmembrane region" description="Helical" evidence="6">
    <location>
        <begin position="13"/>
        <end position="31"/>
    </location>
</feature>
<feature type="transmembrane region" description="Helical" evidence="6">
    <location>
        <begin position="38"/>
        <end position="55"/>
    </location>
</feature>
<keyword evidence="5 6" id="KW-0472">Membrane</keyword>
<gene>
    <name evidence="8" type="ORF">C7B81_08580</name>
</gene>
<reference evidence="8 9" key="1">
    <citation type="submission" date="2018-02" db="EMBL/GenBank/DDBJ databases">
        <authorList>
            <person name="Moore K."/>
            <person name="Momper L."/>
        </authorList>
    </citation>
    <scope>NUCLEOTIDE SEQUENCE [LARGE SCALE GENOMIC DNA]</scope>
    <source>
        <strain evidence="8 9">CCALA 015</strain>
    </source>
</reference>
<dbReference type="EMBL" id="PVWP01000005">
    <property type="protein sequence ID" value="PSB37559.1"/>
    <property type="molecule type" value="Genomic_DNA"/>
</dbReference>
<dbReference type="InterPro" id="IPR025383">
    <property type="entry name" value="MrpA_C/MbhD"/>
</dbReference>
<feature type="transmembrane region" description="Helical" evidence="6">
    <location>
        <begin position="61"/>
        <end position="80"/>
    </location>
</feature>
<keyword evidence="4 6" id="KW-1133">Transmembrane helix</keyword>
<sequence length="174" mass="18365">MSGSVSLVGELDLLLPITALLPLTAVLLVSQSNPYQTLVLRGILGSVSTLTYALLGAPDVAITEALVGTLLSTTLYAVALRSSMALRLTYPADDPPSEATQALLRDWLGPLSLRLRLLPPEPAEPGEADASHGQLGPGLRLQLANPGLAERLRALEGFRRWQSSGGELLPGERP</sequence>
<evidence type="ECO:0000256" key="4">
    <source>
        <dbReference type="ARBA" id="ARBA00022989"/>
    </source>
</evidence>
<evidence type="ECO:0000256" key="3">
    <source>
        <dbReference type="ARBA" id="ARBA00022692"/>
    </source>
</evidence>